<reference evidence="1" key="1">
    <citation type="submission" date="2020-08" db="EMBL/GenBank/DDBJ databases">
        <title>Multicomponent nature underlies the extraordinary mechanical properties of spider dragline silk.</title>
        <authorList>
            <person name="Kono N."/>
            <person name="Nakamura H."/>
            <person name="Mori M."/>
            <person name="Yoshida Y."/>
            <person name="Ohtoshi R."/>
            <person name="Malay A.D."/>
            <person name="Moran D.A.P."/>
            <person name="Tomita M."/>
            <person name="Numata K."/>
            <person name="Arakawa K."/>
        </authorList>
    </citation>
    <scope>NUCLEOTIDE SEQUENCE</scope>
</reference>
<evidence type="ECO:0000313" key="1">
    <source>
        <dbReference type="EMBL" id="GFY31450.1"/>
    </source>
</evidence>
<sequence length="77" mass="9198">MSRGRHRASFHQVSEFNRGRIAAYRDCGSSFRKINQRVATLMRNCHCWMQEETTNQRTRSHPPRSITALDDRRMCTW</sequence>
<evidence type="ECO:0000313" key="2">
    <source>
        <dbReference type="Proteomes" id="UP000887159"/>
    </source>
</evidence>
<proteinExistence type="predicted"/>
<dbReference type="Proteomes" id="UP000887159">
    <property type="component" value="Unassembled WGS sequence"/>
</dbReference>
<accession>A0A8X6WB28</accession>
<name>A0A8X6WB28_TRICX</name>
<protein>
    <submittedName>
        <fullName evidence="1">Uncharacterized protein</fullName>
    </submittedName>
</protein>
<dbReference type="AlphaFoldDB" id="A0A8X6WB28"/>
<comment type="caution">
    <text evidence="1">The sequence shown here is derived from an EMBL/GenBank/DDBJ whole genome shotgun (WGS) entry which is preliminary data.</text>
</comment>
<organism evidence="1 2">
    <name type="scientific">Trichonephila clavipes</name>
    <name type="common">Golden silk orbweaver</name>
    <name type="synonym">Nephila clavipes</name>
    <dbReference type="NCBI Taxonomy" id="2585209"/>
    <lineage>
        <taxon>Eukaryota</taxon>
        <taxon>Metazoa</taxon>
        <taxon>Ecdysozoa</taxon>
        <taxon>Arthropoda</taxon>
        <taxon>Chelicerata</taxon>
        <taxon>Arachnida</taxon>
        <taxon>Araneae</taxon>
        <taxon>Araneomorphae</taxon>
        <taxon>Entelegynae</taxon>
        <taxon>Araneoidea</taxon>
        <taxon>Nephilidae</taxon>
        <taxon>Trichonephila</taxon>
    </lineage>
</organism>
<keyword evidence="2" id="KW-1185">Reference proteome</keyword>
<gene>
    <name evidence="1" type="ORF">TNCV_4990091</name>
</gene>
<dbReference type="EMBL" id="BMAU01021398">
    <property type="protein sequence ID" value="GFY31450.1"/>
    <property type="molecule type" value="Genomic_DNA"/>
</dbReference>